<reference evidence="3 4" key="1">
    <citation type="journal article" date="2023" name="Mol. Biol. Evol.">
        <title>Genomics of Secondarily Temperate Adaptation in the Only Non-Antarctic Icefish.</title>
        <authorList>
            <person name="Rivera-Colon A.G."/>
            <person name="Rayamajhi N."/>
            <person name="Minhas B.F."/>
            <person name="Madrigal G."/>
            <person name="Bilyk K.T."/>
            <person name="Yoon V."/>
            <person name="Hune M."/>
            <person name="Gregory S."/>
            <person name="Cheng C.H.C."/>
            <person name="Catchen J.M."/>
        </authorList>
    </citation>
    <scope>NUCLEOTIDE SEQUENCE [LARGE SCALE GENOMIC DNA]</scope>
    <source>
        <tissue evidence="3">White muscle</tissue>
    </source>
</reference>
<dbReference type="PANTHER" id="PTHR36981">
    <property type="entry name" value="ZGC:195170"/>
    <property type="match status" value="1"/>
</dbReference>
<feature type="domain" description="P2X purinoreceptor 7 intracellular" evidence="2">
    <location>
        <begin position="59"/>
        <end position="178"/>
    </location>
</feature>
<gene>
    <name evidence="3" type="ORF">CgunFtcFv8_020136</name>
</gene>
<comment type="caution">
    <text evidence="3">The sequence shown here is derived from an EMBL/GenBank/DDBJ whole genome shotgun (WGS) entry which is preliminary data.</text>
</comment>
<evidence type="ECO:0000259" key="2">
    <source>
        <dbReference type="Pfam" id="PF20478"/>
    </source>
</evidence>
<proteinExistence type="predicted"/>
<dbReference type="InterPro" id="IPR046815">
    <property type="entry name" value="P2RX7_C"/>
</dbReference>
<dbReference type="AlphaFoldDB" id="A0AAN8HNT9"/>
<keyword evidence="4" id="KW-1185">Reference proteome</keyword>
<dbReference type="Proteomes" id="UP001331515">
    <property type="component" value="Unassembled WGS sequence"/>
</dbReference>
<feature type="compositionally biased region" description="Acidic residues" evidence="1">
    <location>
        <begin position="43"/>
        <end position="54"/>
    </location>
</feature>
<sequence length="187" mass="21485">MIDFDSFSDRIDEESGTEDGSNDEEAQDIIEPYRFEPSGTSSGEDDGDDMDDGEDIGRLQNTEWCQCDNCNSMDTVAESVCCREIPAVTRTMEEDGVHSCIIDHPGFRSGCLDIWVLRIAYYGYRQHYGHLQQEGNERHRYTAYRQLVRLCWGYLGRDIRVPLPSCAVNQIRRQFPSMAYHGYEEGQ</sequence>
<evidence type="ECO:0000313" key="3">
    <source>
        <dbReference type="EMBL" id="KAK5922911.1"/>
    </source>
</evidence>
<evidence type="ECO:0000313" key="4">
    <source>
        <dbReference type="Proteomes" id="UP001331515"/>
    </source>
</evidence>
<dbReference type="EMBL" id="JAURVH010001522">
    <property type="protein sequence ID" value="KAK5922911.1"/>
    <property type="molecule type" value="Genomic_DNA"/>
</dbReference>
<organism evidence="3 4">
    <name type="scientific">Champsocephalus gunnari</name>
    <name type="common">Mackerel icefish</name>
    <dbReference type="NCBI Taxonomy" id="52237"/>
    <lineage>
        <taxon>Eukaryota</taxon>
        <taxon>Metazoa</taxon>
        <taxon>Chordata</taxon>
        <taxon>Craniata</taxon>
        <taxon>Vertebrata</taxon>
        <taxon>Euteleostomi</taxon>
        <taxon>Actinopterygii</taxon>
        <taxon>Neopterygii</taxon>
        <taxon>Teleostei</taxon>
        <taxon>Neoteleostei</taxon>
        <taxon>Acanthomorphata</taxon>
        <taxon>Eupercaria</taxon>
        <taxon>Perciformes</taxon>
        <taxon>Notothenioidei</taxon>
        <taxon>Channichthyidae</taxon>
        <taxon>Champsocephalus</taxon>
    </lineage>
</organism>
<dbReference type="PANTHER" id="PTHR36981:SF1">
    <property type="entry name" value="P2X PURINORECEPTOR 7 INTRACELLULAR DOMAIN-CONTAINING PROTEIN"/>
    <property type="match status" value="1"/>
</dbReference>
<name>A0AAN8HNT9_CHAGU</name>
<dbReference type="Pfam" id="PF20478">
    <property type="entry name" value="P2RX7_C"/>
    <property type="match status" value="1"/>
</dbReference>
<evidence type="ECO:0000256" key="1">
    <source>
        <dbReference type="SAM" id="MobiDB-lite"/>
    </source>
</evidence>
<feature type="compositionally biased region" description="Acidic residues" evidence="1">
    <location>
        <begin position="11"/>
        <end position="28"/>
    </location>
</feature>
<feature type="region of interest" description="Disordered" evidence="1">
    <location>
        <begin position="1"/>
        <end position="55"/>
    </location>
</feature>
<protein>
    <recommendedName>
        <fullName evidence="2">P2X purinoreceptor 7 intracellular domain-containing protein</fullName>
    </recommendedName>
</protein>
<accession>A0AAN8HNT9</accession>